<feature type="compositionally biased region" description="Polar residues" evidence="1">
    <location>
        <begin position="922"/>
        <end position="937"/>
    </location>
</feature>
<evidence type="ECO:0000313" key="3">
    <source>
        <dbReference type="Proteomes" id="UP000076798"/>
    </source>
</evidence>
<dbReference type="STRING" id="1314776.A0A166FKG9"/>
<reference evidence="2 3" key="1">
    <citation type="journal article" date="2016" name="Mol. Biol. Evol.">
        <title>Comparative Genomics of Early-Diverging Mushroom-Forming Fungi Provides Insights into the Origins of Lignocellulose Decay Capabilities.</title>
        <authorList>
            <person name="Nagy L.G."/>
            <person name="Riley R."/>
            <person name="Tritt A."/>
            <person name="Adam C."/>
            <person name="Daum C."/>
            <person name="Floudas D."/>
            <person name="Sun H."/>
            <person name="Yadav J.S."/>
            <person name="Pangilinan J."/>
            <person name="Larsson K.H."/>
            <person name="Matsuura K."/>
            <person name="Barry K."/>
            <person name="Labutti K."/>
            <person name="Kuo R."/>
            <person name="Ohm R.A."/>
            <person name="Bhattacharya S.S."/>
            <person name="Shirouzu T."/>
            <person name="Yoshinaga Y."/>
            <person name="Martin F.M."/>
            <person name="Grigoriev I.V."/>
            <person name="Hibbett D.S."/>
        </authorList>
    </citation>
    <scope>NUCLEOTIDE SEQUENCE [LARGE SCALE GENOMIC DNA]</scope>
    <source>
        <strain evidence="2 3">HHB10207 ss-3</strain>
    </source>
</reference>
<dbReference type="Proteomes" id="UP000076798">
    <property type="component" value="Unassembled WGS sequence"/>
</dbReference>
<proteinExistence type="predicted"/>
<name>A0A166FKG9_9AGAM</name>
<feature type="compositionally biased region" description="Polar residues" evidence="1">
    <location>
        <begin position="29"/>
        <end position="50"/>
    </location>
</feature>
<dbReference type="OrthoDB" id="2669721at2759"/>
<organism evidence="2 3">
    <name type="scientific">Sistotremastrum suecicum HHB10207 ss-3</name>
    <dbReference type="NCBI Taxonomy" id="1314776"/>
    <lineage>
        <taxon>Eukaryota</taxon>
        <taxon>Fungi</taxon>
        <taxon>Dikarya</taxon>
        <taxon>Basidiomycota</taxon>
        <taxon>Agaricomycotina</taxon>
        <taxon>Agaricomycetes</taxon>
        <taxon>Sistotremastrales</taxon>
        <taxon>Sistotremastraceae</taxon>
        <taxon>Sistotremastrum</taxon>
    </lineage>
</organism>
<gene>
    <name evidence="2" type="ORF">SISSUDRAFT_1090039</name>
</gene>
<evidence type="ECO:0000313" key="2">
    <source>
        <dbReference type="EMBL" id="KZT40746.1"/>
    </source>
</evidence>
<sequence length="943" mass="107438">MSGILQEHLGTIHEENEFSSDEESDWLGQDNNAGQDSQGHQQGFTAQTNPGDAAGEPPDRPEPPIIDISRLADATSLDELKLTWKFIEAIRDASLDDEHSGLNKDQLRRLRNPSVNKVEEELSDPDLRASLDLYISLGNSSGETYTVVRDIWMRRHPEDKILSLDEVKKRAMEITGIQEVAHDMCPNSCCAYTGPLKNAQSCPHCKTSRWDPNKSTAKKKVARQKFHTILLGPQIQALYRDPGGAKAMEYRHSLTEAIRNELKATGDINFQQDFLSGSAYLEACAKGHIKEDDMTLMFSIDGAQLYESKQSDCWIYIWVIMENSPDKRYKKRYVLPGGFIPGPEKPKNVDSFLFPGIHHLAAIQKEGLKIWNAHKQKLVISYLFLLIVNADGPGMTYLNGLVGHQGKMCCRLFCGYTGRLKGSHYYTANLRPLAYDRPGSNHIDVDLRRLHQGDKIAPSVRYAEELEKVIRCRNETQFERVRLETGISKPSLFIGLSPNRILGIPESFFMDLMHLGALNNPTLMMELFTGRMPYDKARDHPCTWPWAVFWGKDNEERWEQHGKAVADARHYLPSSFGRPPRNIQKKINSGYKAWEWQMYLYALGPGLLYDCFPGPLRIYWRNLCKLIYGMRIALQYVISKEECEKGHVAIVEFLEEFEELYYQRMSHRIHFCRPCLHGLTHIFPETDRCGPLGCFSQWVLERLIGDLTSEIRQPSNPYQNLSQRGIRRAVVNALQSMYPPFDRRTQTSRPELPPTQIVESATGFEFLAGKDKRPKKLKQEYVEALESFLSKQTNSTGPTTQPVSLDNLSMRRHGRLKLPNGQVARSRFTESSASRVTRNVKVIISIINSTPLAFVTPYSEPDIALLEDSYNTLWSVYLEDEKLEVIEASKIQSVVAMVPHQTTDTSHQRYFLVEKPTFRVSSFRQDGSDENSSGSDQGSERAE</sequence>
<feature type="region of interest" description="Disordered" evidence="1">
    <location>
        <begin position="1"/>
        <end position="66"/>
    </location>
</feature>
<evidence type="ECO:0000256" key="1">
    <source>
        <dbReference type="SAM" id="MobiDB-lite"/>
    </source>
</evidence>
<evidence type="ECO:0008006" key="4">
    <source>
        <dbReference type="Google" id="ProtNLM"/>
    </source>
</evidence>
<keyword evidence="3" id="KW-1185">Reference proteome</keyword>
<dbReference type="PANTHER" id="PTHR46579:SF1">
    <property type="entry name" value="F5_8 TYPE C DOMAIN-CONTAINING PROTEIN"/>
    <property type="match status" value="1"/>
</dbReference>
<feature type="region of interest" description="Disordered" evidence="1">
    <location>
        <begin position="922"/>
        <end position="943"/>
    </location>
</feature>
<dbReference type="PANTHER" id="PTHR46579">
    <property type="entry name" value="F5/8 TYPE C DOMAIN-CONTAINING PROTEIN-RELATED"/>
    <property type="match status" value="1"/>
</dbReference>
<dbReference type="AlphaFoldDB" id="A0A166FKG9"/>
<protein>
    <recommendedName>
        <fullName evidence="4">Transposase family Tnp2 protein</fullName>
    </recommendedName>
</protein>
<dbReference type="EMBL" id="KV428029">
    <property type="protein sequence ID" value="KZT40746.1"/>
    <property type="molecule type" value="Genomic_DNA"/>
</dbReference>
<accession>A0A166FKG9</accession>